<dbReference type="AlphaFoldDB" id="A0A7J7CUR1"/>
<evidence type="ECO:0000259" key="2">
    <source>
        <dbReference type="PROSITE" id="PS50162"/>
    </source>
</evidence>
<feature type="domain" description="RecA family profile 1" evidence="2">
    <location>
        <begin position="17"/>
        <end position="242"/>
    </location>
</feature>
<accession>A0A7J7CUR1</accession>
<feature type="region of interest" description="Disordered" evidence="1">
    <location>
        <begin position="111"/>
        <end position="130"/>
    </location>
</feature>
<dbReference type="GO" id="GO:0140664">
    <property type="term" value="F:ATP-dependent DNA damage sensor activity"/>
    <property type="evidence" value="ECO:0007669"/>
    <property type="project" value="InterPro"/>
</dbReference>
<organism evidence="3 4">
    <name type="scientific">Tripterygium wilfordii</name>
    <name type="common">Thunder God vine</name>
    <dbReference type="NCBI Taxonomy" id="458696"/>
    <lineage>
        <taxon>Eukaryota</taxon>
        <taxon>Viridiplantae</taxon>
        <taxon>Streptophyta</taxon>
        <taxon>Embryophyta</taxon>
        <taxon>Tracheophyta</taxon>
        <taxon>Spermatophyta</taxon>
        <taxon>Magnoliopsida</taxon>
        <taxon>eudicotyledons</taxon>
        <taxon>Gunneridae</taxon>
        <taxon>Pentapetalae</taxon>
        <taxon>rosids</taxon>
        <taxon>fabids</taxon>
        <taxon>Celastrales</taxon>
        <taxon>Celastraceae</taxon>
        <taxon>Tripterygium</taxon>
    </lineage>
</organism>
<protein>
    <submittedName>
        <fullName evidence="3">Putative X-ray repair cross complementing 2 (XRCC2)</fullName>
    </submittedName>
</protein>
<dbReference type="PROSITE" id="PS50162">
    <property type="entry name" value="RECA_2"/>
    <property type="match status" value="1"/>
</dbReference>
<keyword evidence="4" id="KW-1185">Reference proteome</keyword>
<dbReference type="InterPro" id="IPR020588">
    <property type="entry name" value="RecA_ATP-bd"/>
</dbReference>
<dbReference type="InParanoid" id="A0A7J7CUR1"/>
<proteinExistence type="predicted"/>
<sequence length="335" mass="38647">MAAQRWIDGDESAKEMLSRVLKERPFLLLPPLHRIPLRVGNVVELVGSSPSAKTHILIQAAITCILPTEWNGVHYGGLGRLVVFIDLDCRFDVPRLAEMLKHRIVEATESHMEERQKNDVDMRKGDSERRPSTAYNDQLFAICMRRFLYIRCYDSFEYLATLKTLHHMFQKEKEAQGVGVHFLMIDGIGALHWVDRNLTSLPLGVNSRKSLSLQNLWETVVMEITRLLMVHPMLVFATKATIVGDKFSATEAKRTPKNWSSPDIISNSRRLLYREYMPSVWQSFVTHRIIVQAKDDHLFLHEHQNQPIFSLEWLFPPLSFVDKFIVKDAGVFIVP</sequence>
<dbReference type="CDD" id="cd19490">
    <property type="entry name" value="XRCC2"/>
    <property type="match status" value="1"/>
</dbReference>
<dbReference type="InterPro" id="IPR030547">
    <property type="entry name" value="XRCC2"/>
</dbReference>
<dbReference type="GO" id="GO:0000724">
    <property type="term" value="P:double-strand break repair via homologous recombination"/>
    <property type="evidence" value="ECO:0007669"/>
    <property type="project" value="InterPro"/>
</dbReference>
<evidence type="ECO:0000313" key="4">
    <source>
        <dbReference type="Proteomes" id="UP000593562"/>
    </source>
</evidence>
<name>A0A7J7CUR1_TRIWF</name>
<dbReference type="Gene3D" id="3.40.50.300">
    <property type="entry name" value="P-loop containing nucleotide triphosphate hydrolases"/>
    <property type="match status" value="1"/>
</dbReference>
<dbReference type="PANTHER" id="PTHR46644:SF2">
    <property type="entry name" value="DNA REPAIR PROTEIN XRCC2"/>
    <property type="match status" value="1"/>
</dbReference>
<dbReference type="GO" id="GO:0003677">
    <property type="term" value="F:DNA binding"/>
    <property type="evidence" value="ECO:0007669"/>
    <property type="project" value="InterPro"/>
</dbReference>
<evidence type="ECO:0000256" key="1">
    <source>
        <dbReference type="SAM" id="MobiDB-lite"/>
    </source>
</evidence>
<dbReference type="EMBL" id="JAAARO010000013">
    <property type="protein sequence ID" value="KAF5737803.1"/>
    <property type="molecule type" value="Genomic_DNA"/>
</dbReference>
<dbReference type="PANTHER" id="PTHR46644">
    <property type="entry name" value="DNA REPAIR PROTEIN XRCC2"/>
    <property type="match status" value="1"/>
</dbReference>
<evidence type="ECO:0000313" key="3">
    <source>
        <dbReference type="EMBL" id="KAF5737803.1"/>
    </source>
</evidence>
<dbReference type="InterPro" id="IPR027417">
    <property type="entry name" value="P-loop_NTPase"/>
</dbReference>
<dbReference type="GO" id="GO:0033063">
    <property type="term" value="C:Rad51B-Rad51C-Rad51D-XRCC2 complex"/>
    <property type="evidence" value="ECO:0007669"/>
    <property type="project" value="InterPro"/>
</dbReference>
<comment type="caution">
    <text evidence="3">The sequence shown here is derived from an EMBL/GenBank/DDBJ whole genome shotgun (WGS) entry which is preliminary data.</text>
</comment>
<dbReference type="GO" id="GO:0005524">
    <property type="term" value="F:ATP binding"/>
    <property type="evidence" value="ECO:0007669"/>
    <property type="project" value="InterPro"/>
</dbReference>
<dbReference type="FunCoup" id="A0A7J7CUR1">
    <property type="interactions" value="1920"/>
</dbReference>
<gene>
    <name evidence="3" type="ORF">HS088_TW13G00693</name>
</gene>
<dbReference type="OrthoDB" id="420422at2759"/>
<dbReference type="SUPFAM" id="SSF52540">
    <property type="entry name" value="P-loop containing nucleoside triphosphate hydrolases"/>
    <property type="match status" value="1"/>
</dbReference>
<dbReference type="Proteomes" id="UP000593562">
    <property type="component" value="Unassembled WGS sequence"/>
</dbReference>
<dbReference type="GO" id="GO:0005657">
    <property type="term" value="C:replication fork"/>
    <property type="evidence" value="ECO:0007669"/>
    <property type="project" value="InterPro"/>
</dbReference>
<reference evidence="3 4" key="1">
    <citation type="journal article" date="2020" name="Nat. Commun.">
        <title>Genome of Tripterygium wilfordii and identification of cytochrome P450 involved in triptolide biosynthesis.</title>
        <authorList>
            <person name="Tu L."/>
            <person name="Su P."/>
            <person name="Zhang Z."/>
            <person name="Gao L."/>
            <person name="Wang J."/>
            <person name="Hu T."/>
            <person name="Zhou J."/>
            <person name="Zhang Y."/>
            <person name="Zhao Y."/>
            <person name="Liu Y."/>
            <person name="Song Y."/>
            <person name="Tong Y."/>
            <person name="Lu Y."/>
            <person name="Yang J."/>
            <person name="Xu C."/>
            <person name="Jia M."/>
            <person name="Peters R.J."/>
            <person name="Huang L."/>
            <person name="Gao W."/>
        </authorList>
    </citation>
    <scope>NUCLEOTIDE SEQUENCE [LARGE SCALE GENOMIC DNA]</scope>
    <source>
        <strain evidence="4">cv. XIE 37</strain>
        <tissue evidence="3">Leaf</tissue>
    </source>
</reference>